<evidence type="ECO:0000256" key="1">
    <source>
        <dbReference type="SAM" id="MobiDB-lite"/>
    </source>
</evidence>
<feature type="compositionally biased region" description="Basic and acidic residues" evidence="1">
    <location>
        <begin position="13"/>
        <end position="23"/>
    </location>
</feature>
<organism evidence="2 3">
    <name type="scientific">Decorospora gaudefroyi</name>
    <dbReference type="NCBI Taxonomy" id="184978"/>
    <lineage>
        <taxon>Eukaryota</taxon>
        <taxon>Fungi</taxon>
        <taxon>Dikarya</taxon>
        <taxon>Ascomycota</taxon>
        <taxon>Pezizomycotina</taxon>
        <taxon>Dothideomycetes</taxon>
        <taxon>Pleosporomycetidae</taxon>
        <taxon>Pleosporales</taxon>
        <taxon>Pleosporineae</taxon>
        <taxon>Pleosporaceae</taxon>
        <taxon>Decorospora</taxon>
    </lineage>
</organism>
<name>A0A6A5JXM1_9PLEO</name>
<evidence type="ECO:0000313" key="3">
    <source>
        <dbReference type="Proteomes" id="UP000800040"/>
    </source>
</evidence>
<proteinExistence type="predicted"/>
<dbReference type="AlphaFoldDB" id="A0A6A5JXM1"/>
<feature type="region of interest" description="Disordered" evidence="1">
    <location>
        <begin position="1"/>
        <end position="32"/>
    </location>
</feature>
<keyword evidence="3" id="KW-1185">Reference proteome</keyword>
<dbReference type="EMBL" id="ML975475">
    <property type="protein sequence ID" value="KAF1828999.1"/>
    <property type="molecule type" value="Genomic_DNA"/>
</dbReference>
<gene>
    <name evidence="2" type="ORF">BDW02DRAFT_191235</name>
</gene>
<protein>
    <submittedName>
        <fullName evidence="2">Uncharacterized protein</fullName>
    </submittedName>
</protein>
<dbReference type="Proteomes" id="UP000800040">
    <property type="component" value="Unassembled WGS sequence"/>
</dbReference>
<evidence type="ECO:0000313" key="2">
    <source>
        <dbReference type="EMBL" id="KAF1828999.1"/>
    </source>
</evidence>
<accession>A0A6A5JXM1</accession>
<sequence length="166" mass="18589">MDCESYSLNIPYKTDRKPERSPSNDHPILAVTPIDDPPASLHERHGVILNVSTPGYNVVGIVDEVHPSPNPAEIGVFVLVKMHIQPHLNHSVAILGIIPISFEMIVEMIFCGCPSLSRRVGARRREEISWRRLAVLSLCHRLEIISIDILGLSTDCALCHKWWDDA</sequence>
<reference evidence="2" key="1">
    <citation type="submission" date="2020-01" db="EMBL/GenBank/DDBJ databases">
        <authorList>
            <consortium name="DOE Joint Genome Institute"/>
            <person name="Haridas S."/>
            <person name="Albert R."/>
            <person name="Binder M."/>
            <person name="Bloem J."/>
            <person name="Labutti K."/>
            <person name="Salamov A."/>
            <person name="Andreopoulos B."/>
            <person name="Baker S.E."/>
            <person name="Barry K."/>
            <person name="Bills G."/>
            <person name="Bluhm B.H."/>
            <person name="Cannon C."/>
            <person name="Castanera R."/>
            <person name="Culley D.E."/>
            <person name="Daum C."/>
            <person name="Ezra D."/>
            <person name="Gonzalez J.B."/>
            <person name="Henrissat B."/>
            <person name="Kuo A."/>
            <person name="Liang C."/>
            <person name="Lipzen A."/>
            <person name="Lutzoni F."/>
            <person name="Magnuson J."/>
            <person name="Mondo S."/>
            <person name="Nolan M."/>
            <person name="Ohm R."/>
            <person name="Pangilinan J."/>
            <person name="Park H.-J."/>
            <person name="Ramirez L."/>
            <person name="Alfaro M."/>
            <person name="Sun H."/>
            <person name="Tritt A."/>
            <person name="Yoshinaga Y."/>
            <person name="Zwiers L.-H."/>
            <person name="Turgeon B.G."/>
            <person name="Goodwin S.B."/>
            <person name="Spatafora J.W."/>
            <person name="Crous P.W."/>
            <person name="Grigoriev I.V."/>
        </authorList>
    </citation>
    <scope>NUCLEOTIDE SEQUENCE</scope>
    <source>
        <strain evidence="2">P77</strain>
    </source>
</reference>